<dbReference type="InterPro" id="IPR000182">
    <property type="entry name" value="GNAT_dom"/>
</dbReference>
<dbReference type="GO" id="GO:0016747">
    <property type="term" value="F:acyltransferase activity, transferring groups other than amino-acyl groups"/>
    <property type="evidence" value="ECO:0007669"/>
    <property type="project" value="InterPro"/>
</dbReference>
<evidence type="ECO:0000259" key="1">
    <source>
        <dbReference type="PROSITE" id="PS51186"/>
    </source>
</evidence>
<dbReference type="EMBL" id="AWSA01000001">
    <property type="protein sequence ID" value="EWT03629.1"/>
    <property type="molecule type" value="Genomic_DNA"/>
</dbReference>
<organism evidence="2 3">
    <name type="scientific">Intrasporangium oryzae NRRL B-24470</name>
    <dbReference type="NCBI Taxonomy" id="1386089"/>
    <lineage>
        <taxon>Bacteria</taxon>
        <taxon>Bacillati</taxon>
        <taxon>Actinomycetota</taxon>
        <taxon>Actinomycetes</taxon>
        <taxon>Micrococcales</taxon>
        <taxon>Intrasporangiaceae</taxon>
        <taxon>Intrasporangium</taxon>
    </lineage>
</organism>
<dbReference type="eggNOG" id="COG1670">
    <property type="taxonomic scope" value="Bacteria"/>
</dbReference>
<evidence type="ECO:0000313" key="2">
    <source>
        <dbReference type="EMBL" id="EWT03629.1"/>
    </source>
</evidence>
<gene>
    <name evidence="2" type="ORF">N865_09290</name>
</gene>
<evidence type="ECO:0000313" key="3">
    <source>
        <dbReference type="Proteomes" id="UP000019489"/>
    </source>
</evidence>
<sequence>MPEPVLAALRWPRRTERLRLRPATLDDVDAIHAYRGRPDVSTFLSRDALSRDEVVARVGDRIARATLEADRPVLGIAVEDGATGRLVGDVMLALERSQSITSLPTDEWEGVIGYAFHPDVHGRGFASEAASELLALAFRELGLRRVRADAFADNVASNRVLAKIGMRLEGTKRQAFLGEGGVWLDLNDWSILRDEWTLQT</sequence>
<keyword evidence="3" id="KW-1185">Reference proteome</keyword>
<dbReference type="Proteomes" id="UP000019489">
    <property type="component" value="Unassembled WGS sequence"/>
</dbReference>
<dbReference type="AlphaFoldDB" id="W9GIC1"/>
<dbReference type="PANTHER" id="PTHR43792:SF1">
    <property type="entry name" value="N-ACETYLTRANSFERASE DOMAIN-CONTAINING PROTEIN"/>
    <property type="match status" value="1"/>
</dbReference>
<dbReference type="OrthoDB" id="9132139at2"/>
<accession>W9GIC1</accession>
<feature type="domain" description="N-acetyltransferase" evidence="1">
    <location>
        <begin position="18"/>
        <end position="189"/>
    </location>
</feature>
<reference evidence="2 3" key="1">
    <citation type="submission" date="2013-08" db="EMBL/GenBank/DDBJ databases">
        <title>Intrasporangium oryzae NRRL B-24470.</title>
        <authorList>
            <person name="Liu H."/>
            <person name="Wang G."/>
        </authorList>
    </citation>
    <scope>NUCLEOTIDE SEQUENCE [LARGE SCALE GENOMIC DNA]</scope>
    <source>
        <strain evidence="2 3">NRRL B-24470</strain>
    </source>
</reference>
<dbReference type="PROSITE" id="PS51186">
    <property type="entry name" value="GNAT"/>
    <property type="match status" value="1"/>
</dbReference>
<proteinExistence type="predicted"/>
<dbReference type="SUPFAM" id="SSF55729">
    <property type="entry name" value="Acyl-CoA N-acyltransferases (Nat)"/>
    <property type="match status" value="1"/>
</dbReference>
<dbReference type="InterPro" id="IPR051531">
    <property type="entry name" value="N-acetyltransferase"/>
</dbReference>
<comment type="caution">
    <text evidence="2">The sequence shown here is derived from an EMBL/GenBank/DDBJ whole genome shotgun (WGS) entry which is preliminary data.</text>
</comment>
<protein>
    <submittedName>
        <fullName evidence="2">Acetyltransferase</fullName>
    </submittedName>
</protein>
<dbReference type="Pfam" id="PF13302">
    <property type="entry name" value="Acetyltransf_3"/>
    <property type="match status" value="1"/>
</dbReference>
<name>W9GIC1_9MICO</name>
<dbReference type="RefSeq" id="WP_051509735.1">
    <property type="nucleotide sequence ID" value="NZ_AWSA01000001.1"/>
</dbReference>
<dbReference type="Gene3D" id="3.40.630.30">
    <property type="match status" value="1"/>
</dbReference>
<dbReference type="PANTHER" id="PTHR43792">
    <property type="entry name" value="GNAT FAMILY, PUTATIVE (AFU_ORTHOLOGUE AFUA_3G00765)-RELATED-RELATED"/>
    <property type="match status" value="1"/>
</dbReference>
<keyword evidence="2" id="KW-0808">Transferase</keyword>
<dbReference type="STRING" id="1386089.N865_09290"/>
<dbReference type="InterPro" id="IPR016181">
    <property type="entry name" value="Acyl_CoA_acyltransferase"/>
</dbReference>